<dbReference type="PANTHER" id="PTHR46814">
    <property type="entry name" value="EGALITARIAN, ISOFORM B"/>
    <property type="match status" value="1"/>
</dbReference>
<dbReference type="GO" id="GO:0008408">
    <property type="term" value="F:3'-5' exonuclease activity"/>
    <property type="evidence" value="ECO:0007669"/>
    <property type="project" value="InterPro"/>
</dbReference>
<dbReference type="SUPFAM" id="SSF53098">
    <property type="entry name" value="Ribonuclease H-like"/>
    <property type="match status" value="1"/>
</dbReference>
<organism evidence="2">
    <name type="scientific">Riptortus pedestris</name>
    <name type="common">Bean bug</name>
    <dbReference type="NCBI Taxonomy" id="329032"/>
    <lineage>
        <taxon>Eukaryota</taxon>
        <taxon>Metazoa</taxon>
        <taxon>Ecdysozoa</taxon>
        <taxon>Arthropoda</taxon>
        <taxon>Hexapoda</taxon>
        <taxon>Insecta</taxon>
        <taxon>Pterygota</taxon>
        <taxon>Neoptera</taxon>
        <taxon>Paraneoptera</taxon>
        <taxon>Hemiptera</taxon>
        <taxon>Heteroptera</taxon>
        <taxon>Panheteroptera</taxon>
        <taxon>Pentatomomorpha</taxon>
        <taxon>Coreoidea</taxon>
        <taxon>Alydidae</taxon>
        <taxon>Riptortus</taxon>
    </lineage>
</organism>
<proteinExistence type="evidence at transcript level"/>
<name>R4WLD5_RIPPE</name>
<feature type="domain" description="3'-5' exonuclease" evidence="1">
    <location>
        <begin position="37"/>
        <end position="229"/>
    </location>
</feature>
<reference evidence="2" key="1">
    <citation type="journal article" date="2013" name="PLoS ONE">
        <title>Gene expression in gut symbiotic organ of stinkbug affected by extracellular bacterial symbiont.</title>
        <authorList>
            <person name="Futahashi R."/>
            <person name="Tanaka K."/>
            <person name="Tanahashi M."/>
            <person name="Nikoh N."/>
            <person name="Kikuchi Y."/>
            <person name="Lee B.L."/>
            <person name="Fukatsu T."/>
        </authorList>
    </citation>
    <scope>NUCLEOTIDE SEQUENCE</scope>
    <source>
        <tissue evidence="2">Midgut</tissue>
    </source>
</reference>
<protein>
    <recommendedName>
        <fullName evidence="1">3'-5' exonuclease domain-containing protein</fullName>
    </recommendedName>
</protein>
<dbReference type="Gene3D" id="3.30.420.10">
    <property type="entry name" value="Ribonuclease H-like superfamily/Ribonuclease H"/>
    <property type="match status" value="1"/>
</dbReference>
<dbReference type="AlphaFoldDB" id="R4WLD5"/>
<dbReference type="EMBL" id="AK418535">
    <property type="protein sequence ID" value="BAN21660.1"/>
    <property type="molecule type" value="mRNA"/>
</dbReference>
<feature type="non-terminal residue" evidence="2">
    <location>
        <position position="270"/>
    </location>
</feature>
<sequence>MQLISFQTFSWSGRYQVVLTACRSTVVGVVVSMGNLLSNVTYVDTLDKCVSALQRIIRDSVIAVDCEGAALGVNGVISLIQIARTNGEVYVFDIFQHGEFLYVSEFRSILESSNILKVMHDCKADYANLFTQFQIRLTNIFDTTVAHYEIGSYYDGIKLRGIPTIGLNKLCEIYGAPKHATKDMFKDIYKSRPYFWLDRPLTKDMLDYAAEDVSCLVPHLYNAMMKKCNKQLEYNIIESSTTYSTYLIRNIIGISRYTRPNIVPQVQTPK</sequence>
<dbReference type="GO" id="GO:0006139">
    <property type="term" value="P:nucleobase-containing compound metabolic process"/>
    <property type="evidence" value="ECO:0007669"/>
    <property type="project" value="InterPro"/>
</dbReference>
<dbReference type="PANTHER" id="PTHR46814:SF1">
    <property type="entry name" value="EGALITARIAN, ISOFORM B"/>
    <property type="match status" value="1"/>
</dbReference>
<dbReference type="Pfam" id="PF01612">
    <property type="entry name" value="DNA_pol_A_exo1"/>
    <property type="match status" value="1"/>
</dbReference>
<dbReference type="GO" id="GO:0003676">
    <property type="term" value="F:nucleic acid binding"/>
    <property type="evidence" value="ECO:0007669"/>
    <property type="project" value="InterPro"/>
</dbReference>
<dbReference type="InterPro" id="IPR012337">
    <property type="entry name" value="RNaseH-like_sf"/>
</dbReference>
<dbReference type="SMART" id="SM00474">
    <property type="entry name" value="35EXOc"/>
    <property type="match status" value="1"/>
</dbReference>
<evidence type="ECO:0000313" key="2">
    <source>
        <dbReference type="EMBL" id="BAN21660.1"/>
    </source>
</evidence>
<dbReference type="InterPro" id="IPR002562">
    <property type="entry name" value="3'-5'_exonuclease_dom"/>
</dbReference>
<dbReference type="InterPro" id="IPR036397">
    <property type="entry name" value="RNaseH_sf"/>
</dbReference>
<accession>R4WLD5</accession>
<evidence type="ECO:0000259" key="1">
    <source>
        <dbReference type="SMART" id="SM00474"/>
    </source>
</evidence>